<keyword evidence="3" id="KW-0234">DNA repair</keyword>
<keyword evidence="7" id="KW-1185">Reference proteome</keyword>
<evidence type="ECO:0000256" key="2">
    <source>
        <dbReference type="ARBA" id="ARBA00022763"/>
    </source>
</evidence>
<evidence type="ECO:0000256" key="1">
    <source>
        <dbReference type="ARBA" id="ARBA00008060"/>
    </source>
</evidence>
<dbReference type="GO" id="GO:0032798">
    <property type="term" value="C:Swi5-Sfr1 complex"/>
    <property type="evidence" value="ECO:0007669"/>
    <property type="project" value="TreeGrafter"/>
</dbReference>
<evidence type="ECO:0000256" key="4">
    <source>
        <dbReference type="SAM" id="Coils"/>
    </source>
</evidence>
<evidence type="ECO:0000256" key="5">
    <source>
        <dbReference type="SAM" id="MobiDB-lite"/>
    </source>
</evidence>
<sequence length="128" mass="13869">MDESPTKRKSGEAASPAPLALPAEGPAADGQRAPLIASPGSGRKRELRAAIDELKREVETQTQARDALLGEAGLTVEQARELNDELIGRLHRYNDIKDAGQILFGKLAELKGKTVKDMYAEYGVDLRD</sequence>
<name>A0A9W8HGU7_9FUNG</name>
<evidence type="ECO:0000313" key="7">
    <source>
        <dbReference type="Proteomes" id="UP001140217"/>
    </source>
</evidence>
<dbReference type="Gene3D" id="1.20.5.170">
    <property type="match status" value="1"/>
</dbReference>
<evidence type="ECO:0000256" key="3">
    <source>
        <dbReference type="ARBA" id="ARBA00023204"/>
    </source>
</evidence>
<comment type="similarity">
    <text evidence="1">Belongs to the SWI5/SAE3 family.</text>
</comment>
<proteinExistence type="inferred from homology"/>
<keyword evidence="4" id="KW-0175">Coiled coil</keyword>
<feature type="coiled-coil region" evidence="4">
    <location>
        <begin position="44"/>
        <end position="71"/>
    </location>
</feature>
<comment type="caution">
    <text evidence="6">The sequence shown here is derived from an EMBL/GenBank/DDBJ whole genome shotgun (WGS) entry which is preliminary data.</text>
</comment>
<gene>
    <name evidence="6" type="primary">SWI5</name>
    <name evidence="6" type="ORF">H4R18_000824</name>
</gene>
<dbReference type="InterPro" id="IPR010760">
    <property type="entry name" value="DNA-repair_Swi5"/>
</dbReference>
<dbReference type="PANTHER" id="PTHR28529">
    <property type="entry name" value="DNA REPAIR PROTEIN SWI5 HOMOLOG"/>
    <property type="match status" value="1"/>
</dbReference>
<dbReference type="OrthoDB" id="255837at2759"/>
<dbReference type="Pfam" id="PF07061">
    <property type="entry name" value="Swi5"/>
    <property type="match status" value="1"/>
</dbReference>
<dbReference type="GO" id="GO:0034974">
    <property type="term" value="C:Swi5-Swi2 complex"/>
    <property type="evidence" value="ECO:0007669"/>
    <property type="project" value="TreeGrafter"/>
</dbReference>
<protein>
    <submittedName>
        <fullName evidence="6">Swi5-like zinc finger protein</fullName>
    </submittedName>
</protein>
<feature type="compositionally biased region" description="Low complexity" evidence="5">
    <location>
        <begin position="12"/>
        <end position="28"/>
    </location>
</feature>
<organism evidence="6 7">
    <name type="scientific">Coemansia javaensis</name>
    <dbReference type="NCBI Taxonomy" id="2761396"/>
    <lineage>
        <taxon>Eukaryota</taxon>
        <taxon>Fungi</taxon>
        <taxon>Fungi incertae sedis</taxon>
        <taxon>Zoopagomycota</taxon>
        <taxon>Kickxellomycotina</taxon>
        <taxon>Kickxellomycetes</taxon>
        <taxon>Kickxellales</taxon>
        <taxon>Kickxellaceae</taxon>
        <taxon>Coemansia</taxon>
    </lineage>
</organism>
<dbReference type="Proteomes" id="UP001140217">
    <property type="component" value="Unassembled WGS sequence"/>
</dbReference>
<dbReference type="EMBL" id="JANBUL010000018">
    <property type="protein sequence ID" value="KAJ2784899.1"/>
    <property type="molecule type" value="Genomic_DNA"/>
</dbReference>
<reference evidence="6" key="1">
    <citation type="submission" date="2022-07" db="EMBL/GenBank/DDBJ databases">
        <title>Phylogenomic reconstructions and comparative analyses of Kickxellomycotina fungi.</title>
        <authorList>
            <person name="Reynolds N.K."/>
            <person name="Stajich J.E."/>
            <person name="Barry K."/>
            <person name="Grigoriev I.V."/>
            <person name="Crous P."/>
            <person name="Smith M.E."/>
        </authorList>
    </citation>
    <scope>NUCLEOTIDE SEQUENCE</scope>
    <source>
        <strain evidence="6">NBRC 105414</strain>
    </source>
</reference>
<dbReference type="AlphaFoldDB" id="A0A9W8HGU7"/>
<feature type="region of interest" description="Disordered" evidence="5">
    <location>
        <begin position="1"/>
        <end position="41"/>
    </location>
</feature>
<dbReference type="GO" id="GO:0000724">
    <property type="term" value="P:double-strand break repair via homologous recombination"/>
    <property type="evidence" value="ECO:0007669"/>
    <property type="project" value="TreeGrafter"/>
</dbReference>
<feature type="compositionally biased region" description="Basic and acidic residues" evidence="5">
    <location>
        <begin position="1"/>
        <end position="11"/>
    </location>
</feature>
<evidence type="ECO:0000313" key="6">
    <source>
        <dbReference type="EMBL" id="KAJ2784899.1"/>
    </source>
</evidence>
<accession>A0A9W8HGU7</accession>
<keyword evidence="2" id="KW-0227">DNA damage</keyword>
<dbReference type="PANTHER" id="PTHR28529:SF2">
    <property type="entry name" value="DNA REPAIR PROTEIN SWI5 HOMOLOG"/>
    <property type="match status" value="1"/>
</dbReference>